<name>A0A6C0F859_9ZZZZ</name>
<organism evidence="1">
    <name type="scientific">viral metagenome</name>
    <dbReference type="NCBI Taxonomy" id="1070528"/>
    <lineage>
        <taxon>unclassified sequences</taxon>
        <taxon>metagenomes</taxon>
        <taxon>organismal metagenomes</taxon>
    </lineage>
</organism>
<dbReference type="EMBL" id="MN738786">
    <property type="protein sequence ID" value="QHT36749.1"/>
    <property type="molecule type" value="Genomic_DNA"/>
</dbReference>
<protein>
    <submittedName>
        <fullName evidence="1">Uncharacterized protein</fullName>
    </submittedName>
</protein>
<sequence length="176" mass="21462">MNLPDDVIHLILFHKKKDEMEEALQYNLEMRSVWNYSNYPFFHKYHMHLIDIRTSLNVLFDETFWKCILKDASGHEIMIVSNISQLGARPKDKLYEPVKHYLTHKPWDNPMIHRLQKIDLYNTDSQTFDAVWSCRPNSLPYNPNRYETQFTPVWDTIERFDIKEHRMIEYDIIRWV</sequence>
<evidence type="ECO:0000313" key="1">
    <source>
        <dbReference type="EMBL" id="QHT36749.1"/>
    </source>
</evidence>
<dbReference type="AlphaFoldDB" id="A0A6C0F859"/>
<proteinExistence type="predicted"/>
<reference evidence="1" key="1">
    <citation type="journal article" date="2020" name="Nature">
        <title>Giant virus diversity and host interactions through global metagenomics.</title>
        <authorList>
            <person name="Schulz F."/>
            <person name="Roux S."/>
            <person name="Paez-Espino D."/>
            <person name="Jungbluth S."/>
            <person name="Walsh D.A."/>
            <person name="Denef V.J."/>
            <person name="McMahon K.D."/>
            <person name="Konstantinidis K.T."/>
            <person name="Eloe-Fadrosh E.A."/>
            <person name="Kyrpides N.C."/>
            <person name="Woyke T."/>
        </authorList>
    </citation>
    <scope>NUCLEOTIDE SEQUENCE</scope>
    <source>
        <strain evidence="1">GVMAG-S-ERX555967-130</strain>
    </source>
</reference>
<accession>A0A6C0F859</accession>